<keyword evidence="2" id="KW-1185">Reference proteome</keyword>
<name>A0ABQ5H0L5_9ASTR</name>
<comment type="caution">
    <text evidence="1">The sequence shown here is derived from an EMBL/GenBank/DDBJ whole genome shotgun (WGS) entry which is preliminary data.</text>
</comment>
<reference evidence="1" key="2">
    <citation type="submission" date="2022-01" db="EMBL/GenBank/DDBJ databases">
        <authorList>
            <person name="Yamashiro T."/>
            <person name="Shiraishi A."/>
            <person name="Satake H."/>
            <person name="Nakayama K."/>
        </authorList>
    </citation>
    <scope>NUCLEOTIDE SEQUENCE</scope>
</reference>
<evidence type="ECO:0000313" key="2">
    <source>
        <dbReference type="Proteomes" id="UP001151760"/>
    </source>
</evidence>
<evidence type="ECO:0000313" key="1">
    <source>
        <dbReference type="EMBL" id="GJT81433.1"/>
    </source>
</evidence>
<protein>
    <submittedName>
        <fullName evidence="1">Uncharacterized protein</fullName>
    </submittedName>
</protein>
<gene>
    <name evidence="1" type="ORF">Tco_1055775</name>
</gene>
<proteinExistence type="predicted"/>
<dbReference type="EMBL" id="BQNB010019081">
    <property type="protein sequence ID" value="GJT81433.1"/>
    <property type="molecule type" value="Genomic_DNA"/>
</dbReference>
<sequence length="203" mass="22351">MLLNSSNPSTLFGSRLSNQFLSEPLRVWQNILHHTGIGHSSYSAAAEKILRSPSSSRHSFDVSEQAKTYLGSLTWRTHQRSTLIFLLLKDSSERTSYFLPPAETGYSLPIEGTSYSLPLEGDSYSLPLEETSYSLPPKGASYSLPPKGTSCSLPLEGTSYSLPLEETSYSLVISSGPEVAFVTPALPVDHSNIEWFCLRNIRS</sequence>
<organism evidence="1 2">
    <name type="scientific">Tanacetum coccineum</name>
    <dbReference type="NCBI Taxonomy" id="301880"/>
    <lineage>
        <taxon>Eukaryota</taxon>
        <taxon>Viridiplantae</taxon>
        <taxon>Streptophyta</taxon>
        <taxon>Embryophyta</taxon>
        <taxon>Tracheophyta</taxon>
        <taxon>Spermatophyta</taxon>
        <taxon>Magnoliopsida</taxon>
        <taxon>eudicotyledons</taxon>
        <taxon>Gunneridae</taxon>
        <taxon>Pentapetalae</taxon>
        <taxon>asterids</taxon>
        <taxon>campanulids</taxon>
        <taxon>Asterales</taxon>
        <taxon>Asteraceae</taxon>
        <taxon>Asteroideae</taxon>
        <taxon>Anthemideae</taxon>
        <taxon>Anthemidinae</taxon>
        <taxon>Tanacetum</taxon>
    </lineage>
</organism>
<reference evidence="1" key="1">
    <citation type="journal article" date="2022" name="Int. J. Mol. Sci.">
        <title>Draft Genome of Tanacetum Coccineum: Genomic Comparison of Closely Related Tanacetum-Family Plants.</title>
        <authorList>
            <person name="Yamashiro T."/>
            <person name="Shiraishi A."/>
            <person name="Nakayama K."/>
            <person name="Satake H."/>
        </authorList>
    </citation>
    <scope>NUCLEOTIDE SEQUENCE</scope>
</reference>
<dbReference type="Proteomes" id="UP001151760">
    <property type="component" value="Unassembled WGS sequence"/>
</dbReference>
<accession>A0ABQ5H0L5</accession>